<feature type="non-terminal residue" evidence="1">
    <location>
        <position position="1"/>
    </location>
</feature>
<sequence length="124" mass="12979">QTPLRETSLLDAEVHVEASGNPAATLPVIERHLRPGARCLVVSRTDLAALIDSNPWVSHAARLIGARGHCGGIYPYLLNLFLAGRLDPTALVGATLSLEEVPAALARGATATSAGKTIVRVSDH</sequence>
<reference evidence="1 2" key="1">
    <citation type="submission" date="2015-02" db="EMBL/GenBank/DDBJ databases">
        <authorList>
            <person name="Ju K.-S."/>
            <person name="Doroghazi J.R."/>
            <person name="Metcalf W."/>
        </authorList>
    </citation>
    <scope>NUCLEOTIDE SEQUENCE [LARGE SCALE GENOMIC DNA]</scope>
    <source>
        <strain evidence="1 2">NRRL ISP-5550</strain>
    </source>
</reference>
<evidence type="ECO:0008006" key="3">
    <source>
        <dbReference type="Google" id="ProtNLM"/>
    </source>
</evidence>
<dbReference type="Gene3D" id="3.40.50.720">
    <property type="entry name" value="NAD(P)-binding Rossmann-like Domain"/>
    <property type="match status" value="1"/>
</dbReference>
<evidence type="ECO:0000313" key="2">
    <source>
        <dbReference type="Proteomes" id="UP000033551"/>
    </source>
</evidence>
<dbReference type="AlphaFoldDB" id="A0A0F4IWK4"/>
<accession>A0A0F4IWK4</accession>
<gene>
    <name evidence="1" type="ORF">VR44_31070</name>
</gene>
<name>A0A0F4IWK4_9ACTN</name>
<comment type="caution">
    <text evidence="1">The sequence shown here is derived from an EMBL/GenBank/DDBJ whole genome shotgun (WGS) entry which is preliminary data.</text>
</comment>
<evidence type="ECO:0000313" key="1">
    <source>
        <dbReference type="EMBL" id="KJY26004.1"/>
    </source>
</evidence>
<keyword evidence="2" id="KW-1185">Reference proteome</keyword>
<dbReference type="PATRIC" id="fig|68223.7.peg.2669"/>
<organism evidence="1 2">
    <name type="scientific">Streptomyces katrae</name>
    <dbReference type="NCBI Taxonomy" id="68223"/>
    <lineage>
        <taxon>Bacteria</taxon>
        <taxon>Bacillati</taxon>
        <taxon>Actinomycetota</taxon>
        <taxon>Actinomycetes</taxon>
        <taxon>Kitasatosporales</taxon>
        <taxon>Streptomycetaceae</taxon>
        <taxon>Streptomyces</taxon>
    </lineage>
</organism>
<proteinExistence type="predicted"/>
<dbReference type="Proteomes" id="UP000033551">
    <property type="component" value="Unassembled WGS sequence"/>
</dbReference>
<protein>
    <recommendedName>
        <fullName evidence="3">Alcohol dehydrogenase</fullName>
    </recommendedName>
</protein>
<dbReference type="Gene3D" id="3.90.180.10">
    <property type="entry name" value="Medium-chain alcohol dehydrogenases, catalytic domain"/>
    <property type="match status" value="1"/>
</dbReference>
<dbReference type="EMBL" id="JZWV01000998">
    <property type="protein sequence ID" value="KJY26004.1"/>
    <property type="molecule type" value="Genomic_DNA"/>
</dbReference>